<protein>
    <submittedName>
        <fullName evidence="1">Uncharacterized protein</fullName>
    </submittedName>
</protein>
<comment type="caution">
    <text evidence="1">The sequence shown here is derived from an EMBL/GenBank/DDBJ whole genome shotgun (WGS) entry which is preliminary data.</text>
</comment>
<evidence type="ECO:0000313" key="1">
    <source>
        <dbReference type="EMBL" id="KAK2905535.1"/>
    </source>
</evidence>
<organism evidence="1 2">
    <name type="scientific">Cirrhinus molitorella</name>
    <name type="common">mud carp</name>
    <dbReference type="NCBI Taxonomy" id="172907"/>
    <lineage>
        <taxon>Eukaryota</taxon>
        <taxon>Metazoa</taxon>
        <taxon>Chordata</taxon>
        <taxon>Craniata</taxon>
        <taxon>Vertebrata</taxon>
        <taxon>Euteleostomi</taxon>
        <taxon>Actinopterygii</taxon>
        <taxon>Neopterygii</taxon>
        <taxon>Teleostei</taxon>
        <taxon>Ostariophysi</taxon>
        <taxon>Cypriniformes</taxon>
        <taxon>Cyprinidae</taxon>
        <taxon>Labeoninae</taxon>
        <taxon>Labeonini</taxon>
        <taxon>Cirrhinus</taxon>
    </lineage>
</organism>
<accession>A0AA88PVY1</accession>
<name>A0AA88PVY1_9TELE</name>
<proteinExistence type="predicted"/>
<reference evidence="1" key="1">
    <citation type="submission" date="2023-08" db="EMBL/GenBank/DDBJ databases">
        <title>Chromosome-level Genome Assembly of mud carp (Cirrhinus molitorella).</title>
        <authorList>
            <person name="Liu H."/>
        </authorList>
    </citation>
    <scope>NUCLEOTIDE SEQUENCE</scope>
    <source>
        <strain evidence="1">Prfri</strain>
        <tissue evidence="1">Muscle</tissue>
    </source>
</reference>
<dbReference type="Proteomes" id="UP001187343">
    <property type="component" value="Unassembled WGS sequence"/>
</dbReference>
<sequence>MQLNDPVTGRLLRMLEGQEDGNGEEVSQYVIQDGLLYFVDDKISSTTTMHSMYSVPMGAKHAPPTRYITSGIKREWSRHSKCVW</sequence>
<gene>
    <name evidence="1" type="ORF">Q8A67_007334</name>
</gene>
<keyword evidence="2" id="KW-1185">Reference proteome</keyword>
<dbReference type="AlphaFoldDB" id="A0AA88PVY1"/>
<dbReference type="EMBL" id="JAUYZG010000006">
    <property type="protein sequence ID" value="KAK2905535.1"/>
    <property type="molecule type" value="Genomic_DNA"/>
</dbReference>
<evidence type="ECO:0000313" key="2">
    <source>
        <dbReference type="Proteomes" id="UP001187343"/>
    </source>
</evidence>